<dbReference type="Proteomes" id="UP000198341">
    <property type="component" value="Chromosome 7"/>
</dbReference>
<dbReference type="AlphaFoldDB" id="K8F196"/>
<feature type="compositionally biased region" description="Polar residues" evidence="2">
    <location>
        <begin position="286"/>
        <end position="295"/>
    </location>
</feature>
<dbReference type="Pfam" id="PF26341">
    <property type="entry name" value="AAA_SelU"/>
    <property type="match status" value="1"/>
</dbReference>
<feature type="compositionally biased region" description="Acidic residues" evidence="2">
    <location>
        <begin position="1"/>
        <end position="13"/>
    </location>
</feature>
<dbReference type="PANTHER" id="PTHR30401:SF0">
    <property type="entry name" value="TRNA 2-SELENOURIDINE SYNTHASE"/>
    <property type="match status" value="1"/>
</dbReference>
<dbReference type="InterPro" id="IPR001763">
    <property type="entry name" value="Rhodanese-like_dom"/>
</dbReference>
<dbReference type="InterPro" id="IPR058840">
    <property type="entry name" value="AAA_SelU"/>
</dbReference>
<feature type="region of interest" description="Disordered" evidence="2">
    <location>
        <begin position="501"/>
        <end position="553"/>
    </location>
</feature>
<accession>K8F196</accession>
<proteinExistence type="predicted"/>
<dbReference type="InterPro" id="IPR036873">
    <property type="entry name" value="Rhodanese-like_dom_sf"/>
</dbReference>
<dbReference type="PANTHER" id="PTHR30401">
    <property type="entry name" value="TRNA 2-SELENOURIDINE SYNTHASE"/>
    <property type="match status" value="1"/>
</dbReference>
<evidence type="ECO:0000256" key="1">
    <source>
        <dbReference type="ARBA" id="ARBA00023266"/>
    </source>
</evidence>
<feature type="compositionally biased region" description="Low complexity" evidence="2">
    <location>
        <begin position="29"/>
        <end position="38"/>
    </location>
</feature>
<dbReference type="SMART" id="SM00450">
    <property type="entry name" value="RHOD"/>
    <property type="match status" value="1"/>
</dbReference>
<reference evidence="4 5" key="1">
    <citation type="submission" date="2011-10" db="EMBL/GenBank/DDBJ databases">
        <authorList>
            <person name="Genoscope - CEA"/>
        </authorList>
    </citation>
    <scope>NUCLEOTIDE SEQUENCE [LARGE SCALE GENOMIC DNA]</scope>
    <source>
        <strain evidence="4 5">RCC 1105</strain>
    </source>
</reference>
<feature type="compositionally biased region" description="Polar residues" evidence="2">
    <location>
        <begin position="537"/>
        <end position="547"/>
    </location>
</feature>
<dbReference type="GeneID" id="19014595"/>
<evidence type="ECO:0000259" key="3">
    <source>
        <dbReference type="PROSITE" id="PS50206"/>
    </source>
</evidence>
<organism evidence="4 5">
    <name type="scientific">Bathycoccus prasinos</name>
    <dbReference type="NCBI Taxonomy" id="41875"/>
    <lineage>
        <taxon>Eukaryota</taxon>
        <taxon>Viridiplantae</taxon>
        <taxon>Chlorophyta</taxon>
        <taxon>Mamiellophyceae</taxon>
        <taxon>Mamiellales</taxon>
        <taxon>Bathycoccaceae</taxon>
        <taxon>Bathycoccus</taxon>
    </lineage>
</organism>
<keyword evidence="1" id="KW-0711">Selenium</keyword>
<dbReference type="PROSITE" id="PS50206">
    <property type="entry name" value="RHODANESE_3"/>
    <property type="match status" value="1"/>
</dbReference>
<dbReference type="RefSeq" id="XP_007512000.1">
    <property type="nucleotide sequence ID" value="XM_007511938.1"/>
</dbReference>
<dbReference type="SUPFAM" id="SSF52821">
    <property type="entry name" value="Rhodanese/Cell cycle control phosphatase"/>
    <property type="match status" value="1"/>
</dbReference>
<dbReference type="Pfam" id="PF00581">
    <property type="entry name" value="Rhodanese"/>
    <property type="match status" value="1"/>
</dbReference>
<dbReference type="KEGG" id="bpg:Bathy07g01050"/>
<name>K8F196_9CHLO</name>
<evidence type="ECO:0000313" key="5">
    <source>
        <dbReference type="Proteomes" id="UP000198341"/>
    </source>
</evidence>
<feature type="region of interest" description="Disordered" evidence="2">
    <location>
        <begin position="1"/>
        <end position="39"/>
    </location>
</feature>
<dbReference type="EMBL" id="FO082272">
    <property type="protein sequence ID" value="CCO66088.1"/>
    <property type="molecule type" value="Genomic_DNA"/>
</dbReference>
<dbReference type="OrthoDB" id="566238at2759"/>
<gene>
    <name evidence="4" type="ORF">Bathy07g01050</name>
</gene>
<sequence>MTSEKEEEEEEEERTAPTTTTTAPSVILSSSKKSSSSKAGELFVNLITNGKKENPNDDEKTIVMETFIASISRENQHSRTDVVSAARDCREFPMETVLIDARSPSEFRKGHIPNAVNVALFEDEERKVVGTLFAKRGRKAAMARGMEFVREKWEQLIVNAQTEVDLKRKMNKERKKIRVYVHCWRGGMRSLSLGWLFGERLGKEDVEFVRVVNGGYKAFRTWILSRCGDPLKVDERLLNGGKGLGNGGELGGGGGGGGDDFGLDEDDLVDVSNIADNNKNHPKNILKNNANSGSSPVKHPNDDPSAPQVLTDVPAPRVCIIGGRTGVGKTRCLLALEKLQNEQIIDLEGLANHSGSAFGWVGKTAQPTSEHYGNEVAFAWDALDPKRWVYIEDEGPHVGKCSVDPKLFQRMRKAPLILRLICPLELRVQTLVSDYATDELRAQEGWMDGMREACEKMTKRIGGEKQKALQNSLEGGDWAAVAEQLLEYYDGLYDKHLAMKRDDSKKHRKKQKESKENPANTDATAGDKGDGEGDISLNDSVSETSAGDNKERQGTVVDVEVFADETGRNIDEPRLCRDVQMAVALYELTSQKIDEELENVQNAIDG</sequence>
<protein>
    <submittedName>
        <fullName evidence="4">tRNA 2-selenouridine synthase</fullName>
    </submittedName>
</protein>
<dbReference type="STRING" id="41875.K8F196"/>
<evidence type="ECO:0000313" key="4">
    <source>
        <dbReference type="EMBL" id="CCO66088.1"/>
    </source>
</evidence>
<dbReference type="GO" id="GO:0002098">
    <property type="term" value="P:tRNA wobble uridine modification"/>
    <property type="evidence" value="ECO:0007669"/>
    <property type="project" value="InterPro"/>
</dbReference>
<dbReference type="GO" id="GO:0043828">
    <property type="term" value="F:tRNA 2-selenouridine synthase activity"/>
    <property type="evidence" value="ECO:0007669"/>
    <property type="project" value="InterPro"/>
</dbReference>
<dbReference type="eggNOG" id="ENOG502S2UR">
    <property type="taxonomic scope" value="Eukaryota"/>
</dbReference>
<feature type="domain" description="Rhodanese" evidence="3">
    <location>
        <begin position="92"/>
        <end position="228"/>
    </location>
</feature>
<dbReference type="InterPro" id="IPR017582">
    <property type="entry name" value="SelU"/>
</dbReference>
<dbReference type="Gene3D" id="3.40.250.10">
    <property type="entry name" value="Rhodanese-like domain"/>
    <property type="match status" value="1"/>
</dbReference>
<keyword evidence="5" id="KW-1185">Reference proteome</keyword>
<evidence type="ECO:0000256" key="2">
    <source>
        <dbReference type="SAM" id="MobiDB-lite"/>
    </source>
</evidence>
<feature type="region of interest" description="Disordered" evidence="2">
    <location>
        <begin position="273"/>
        <end position="310"/>
    </location>
</feature>